<dbReference type="GO" id="GO:0008380">
    <property type="term" value="P:RNA splicing"/>
    <property type="evidence" value="ECO:0007669"/>
    <property type="project" value="UniProtKB-KW"/>
</dbReference>
<dbReference type="OrthoDB" id="512384at2759"/>
<dbReference type="GeneID" id="17355830"/>
<dbReference type="Gene3D" id="2.130.10.10">
    <property type="entry name" value="YVTN repeat-like/Quinoprotein amine dehydrogenase"/>
    <property type="match status" value="2"/>
</dbReference>
<dbReference type="Proteomes" id="UP000008141">
    <property type="component" value="Unassembled WGS sequence"/>
</dbReference>
<dbReference type="GO" id="GO:0006397">
    <property type="term" value="P:mRNA processing"/>
    <property type="evidence" value="ECO:0007669"/>
    <property type="project" value="UniProtKB-KW"/>
</dbReference>
<dbReference type="InterPro" id="IPR015943">
    <property type="entry name" value="WD40/YVTN_repeat-like_dom_sf"/>
</dbReference>
<dbReference type="PRINTS" id="PR00320">
    <property type="entry name" value="GPROTEINBRPT"/>
</dbReference>
<dbReference type="PANTHER" id="PTHR44006:SF1">
    <property type="entry name" value="U5 SMALL NUCLEAR RIBONUCLEOPROTEIN 40 KDA PROTEIN"/>
    <property type="match status" value="1"/>
</dbReference>
<feature type="compositionally biased region" description="Gly residues" evidence="6">
    <location>
        <begin position="140"/>
        <end position="149"/>
    </location>
</feature>
<dbReference type="SMART" id="SM00320">
    <property type="entry name" value="WD40"/>
    <property type="match status" value="5"/>
</dbReference>
<dbReference type="GO" id="GO:0071013">
    <property type="term" value="C:catalytic step 2 spliceosome"/>
    <property type="evidence" value="ECO:0007669"/>
    <property type="project" value="TreeGrafter"/>
</dbReference>
<evidence type="ECO:0000313" key="8">
    <source>
        <dbReference type="Proteomes" id="UP000008141"/>
    </source>
</evidence>
<protein>
    <submittedName>
        <fullName evidence="7">Uncharacterized protein</fullName>
    </submittedName>
</protein>
<feature type="region of interest" description="Disordered" evidence="6">
    <location>
        <begin position="110"/>
        <end position="175"/>
    </location>
</feature>
<dbReference type="SUPFAM" id="SSF50978">
    <property type="entry name" value="WD40 repeat-like"/>
    <property type="match status" value="1"/>
</dbReference>
<evidence type="ECO:0000256" key="1">
    <source>
        <dbReference type="ARBA" id="ARBA00022574"/>
    </source>
</evidence>
<keyword evidence="8" id="KW-1185">Reference proteome</keyword>
<proteinExistence type="predicted"/>
<keyword evidence="2" id="KW-0507">mRNA processing</keyword>
<organism evidence="8">
    <name type="scientific">Chlorella variabilis</name>
    <name type="common">Green alga</name>
    <dbReference type="NCBI Taxonomy" id="554065"/>
    <lineage>
        <taxon>Eukaryota</taxon>
        <taxon>Viridiplantae</taxon>
        <taxon>Chlorophyta</taxon>
        <taxon>core chlorophytes</taxon>
        <taxon>Trebouxiophyceae</taxon>
        <taxon>Chlorellales</taxon>
        <taxon>Chlorellaceae</taxon>
        <taxon>Chlorella clade</taxon>
        <taxon>Chlorella</taxon>
    </lineage>
</organism>
<name>E1ZDG1_CHLVA</name>
<keyword evidence="4" id="KW-0508">mRNA splicing</keyword>
<sequence length="461" mass="47908">MGPVEVLRSHSGPVFGTTFLGAPFPPGLAVSAGVHGPQESAELTLWEVGGPRYQEVGRLGWQLPASSLQNLSGAFDVRQVPGTNQVLLCGFGSDVNLASIHPLSSCQLGSAAPHWGQQQQQQQQAAIPGWPGSAAPSEHAGGGSPGRGPGRMDEGMSSQEGSAGSAWGQDGDVGAASAPLMQHDVEAALGAEVCAMRNWLVREATNLKYSSWGAPLPPPGAGYTLRTDWVLRGHAAACVSAAAQDGLLATASFDGSVRLWRAPQEQAGSSGGGGEGEQAAPVVLEAAAVCLDEESAGEAVLPPVCCVAIAPDCQQLVSGGNDRQVKLWDVELQAVLTRMHGHTGWVWNLAAVEDSLDVLASGATDSTVRLWDVRAGAETAVVEVSTAEPNNAYPIGGMAIRQDNRYIVCGCFDGSVYVIDCRAMKLLHKLAGHSDRVTRVSCQGDAILSGSFDGNVCLWQF</sequence>
<dbReference type="KEGG" id="cvr:CHLNCDRAFT_144991"/>
<evidence type="ECO:0000256" key="6">
    <source>
        <dbReference type="SAM" id="MobiDB-lite"/>
    </source>
</evidence>
<feature type="repeat" description="WD" evidence="5">
    <location>
        <begin position="430"/>
        <end position="461"/>
    </location>
</feature>
<dbReference type="STRING" id="554065.E1ZDG1"/>
<feature type="repeat" description="WD" evidence="5">
    <location>
        <begin position="339"/>
        <end position="381"/>
    </location>
</feature>
<dbReference type="PANTHER" id="PTHR44006">
    <property type="entry name" value="U5 SMALL NUCLEAR RIBONUCLEOPROTEIN 40 KDA PROTEIN"/>
    <property type="match status" value="1"/>
</dbReference>
<evidence type="ECO:0000256" key="4">
    <source>
        <dbReference type="ARBA" id="ARBA00023187"/>
    </source>
</evidence>
<dbReference type="GO" id="GO:0003723">
    <property type="term" value="F:RNA binding"/>
    <property type="evidence" value="ECO:0007669"/>
    <property type="project" value="TreeGrafter"/>
</dbReference>
<evidence type="ECO:0000256" key="3">
    <source>
        <dbReference type="ARBA" id="ARBA00022737"/>
    </source>
</evidence>
<keyword evidence="3" id="KW-0677">Repeat</keyword>
<dbReference type="Pfam" id="PF00400">
    <property type="entry name" value="WD40"/>
    <property type="match status" value="5"/>
</dbReference>
<dbReference type="PROSITE" id="PS50294">
    <property type="entry name" value="WD_REPEATS_REGION"/>
    <property type="match status" value="2"/>
</dbReference>
<reference evidence="7 8" key="1">
    <citation type="journal article" date="2010" name="Plant Cell">
        <title>The Chlorella variabilis NC64A genome reveals adaptation to photosymbiosis, coevolution with viruses, and cryptic sex.</title>
        <authorList>
            <person name="Blanc G."/>
            <person name="Duncan G."/>
            <person name="Agarkova I."/>
            <person name="Borodovsky M."/>
            <person name="Gurnon J."/>
            <person name="Kuo A."/>
            <person name="Lindquist E."/>
            <person name="Lucas S."/>
            <person name="Pangilinan J."/>
            <person name="Polle J."/>
            <person name="Salamov A."/>
            <person name="Terry A."/>
            <person name="Yamada T."/>
            <person name="Dunigan D.D."/>
            <person name="Grigoriev I.V."/>
            <person name="Claverie J.M."/>
            <person name="Van Etten J.L."/>
        </authorList>
    </citation>
    <scope>NUCLEOTIDE SEQUENCE [LARGE SCALE GENOMIC DNA]</scope>
    <source>
        <strain evidence="7 8">NC64A</strain>
    </source>
</reference>
<feature type="repeat" description="WD" evidence="5">
    <location>
        <begin position="231"/>
        <end position="270"/>
    </location>
</feature>
<evidence type="ECO:0000256" key="2">
    <source>
        <dbReference type="ARBA" id="ARBA00022664"/>
    </source>
</evidence>
<dbReference type="InterPro" id="IPR036322">
    <property type="entry name" value="WD40_repeat_dom_sf"/>
</dbReference>
<dbReference type="PROSITE" id="PS00678">
    <property type="entry name" value="WD_REPEATS_1"/>
    <property type="match status" value="2"/>
</dbReference>
<keyword evidence="1 5" id="KW-0853">WD repeat</keyword>
<dbReference type="EMBL" id="GL433842">
    <property type="protein sequence ID" value="EFN56218.1"/>
    <property type="molecule type" value="Genomic_DNA"/>
</dbReference>
<dbReference type="InterPro" id="IPR019775">
    <property type="entry name" value="WD40_repeat_CS"/>
</dbReference>
<dbReference type="PROSITE" id="PS50082">
    <property type="entry name" value="WD_REPEATS_2"/>
    <property type="match status" value="4"/>
</dbReference>
<dbReference type="InterPro" id="IPR001680">
    <property type="entry name" value="WD40_rpt"/>
</dbReference>
<accession>E1ZDG1</accession>
<evidence type="ECO:0000313" key="7">
    <source>
        <dbReference type="EMBL" id="EFN56218.1"/>
    </source>
</evidence>
<gene>
    <name evidence="7" type="ORF">CHLNCDRAFT_144991</name>
</gene>
<dbReference type="RefSeq" id="XP_005848320.1">
    <property type="nucleotide sequence ID" value="XM_005848258.1"/>
</dbReference>
<dbReference type="InterPro" id="IPR052234">
    <property type="entry name" value="U5_snRNP_Component"/>
</dbReference>
<dbReference type="InterPro" id="IPR020472">
    <property type="entry name" value="WD40_PAC1"/>
</dbReference>
<dbReference type="eggNOG" id="KOG0266">
    <property type="taxonomic scope" value="Eukaryota"/>
</dbReference>
<feature type="repeat" description="WD" evidence="5">
    <location>
        <begin position="304"/>
        <end position="338"/>
    </location>
</feature>
<evidence type="ECO:0000256" key="5">
    <source>
        <dbReference type="PROSITE-ProRule" id="PRU00221"/>
    </source>
</evidence>
<dbReference type="AlphaFoldDB" id="E1ZDG1"/>
<dbReference type="InParanoid" id="E1ZDG1"/>